<evidence type="ECO:0000256" key="1">
    <source>
        <dbReference type="ARBA" id="ARBA00010134"/>
    </source>
</evidence>
<comment type="caution">
    <text evidence="5">The sequence shown here is derived from an EMBL/GenBank/DDBJ whole genome shotgun (WGS) entry which is preliminary data.</text>
</comment>
<dbReference type="AlphaFoldDB" id="A0A226F395"/>
<dbReference type="SMART" id="SM00115">
    <property type="entry name" value="CASc"/>
    <property type="match status" value="1"/>
</dbReference>
<evidence type="ECO:0000313" key="5">
    <source>
        <dbReference type="EMBL" id="OXA64252.1"/>
    </source>
</evidence>
<dbReference type="GO" id="GO:0004197">
    <property type="term" value="F:cysteine-type endopeptidase activity"/>
    <property type="evidence" value="ECO:0007669"/>
    <property type="project" value="InterPro"/>
</dbReference>
<dbReference type="OMA" id="EHICNDI"/>
<proteinExistence type="inferred from homology"/>
<feature type="domain" description="Caspase family p10" evidence="3">
    <location>
        <begin position="475"/>
        <end position="561"/>
    </location>
</feature>
<dbReference type="Gene3D" id="3.40.50.1460">
    <property type="match status" value="1"/>
</dbReference>
<dbReference type="InterPro" id="IPR002138">
    <property type="entry name" value="Pept_C14_p10"/>
</dbReference>
<dbReference type="InterPro" id="IPR052039">
    <property type="entry name" value="Caspase-related_regulators"/>
</dbReference>
<evidence type="ECO:0000313" key="6">
    <source>
        <dbReference type="Proteomes" id="UP000198287"/>
    </source>
</evidence>
<dbReference type="CDD" id="cd15489">
    <property type="entry name" value="PHD_SF"/>
    <property type="match status" value="1"/>
</dbReference>
<dbReference type="SUPFAM" id="SSF52129">
    <property type="entry name" value="Caspase-like"/>
    <property type="match status" value="1"/>
</dbReference>
<dbReference type="GO" id="GO:0006508">
    <property type="term" value="P:proteolysis"/>
    <property type="evidence" value="ECO:0007669"/>
    <property type="project" value="InterPro"/>
</dbReference>
<gene>
    <name evidence="5" type="ORF">Fcan01_03746</name>
</gene>
<dbReference type="PANTHER" id="PTHR22576:SF41">
    <property type="entry name" value="CASPASE 14, APOPTOSIS-RELATED CYSTEINE PEPTIDASE"/>
    <property type="match status" value="1"/>
</dbReference>
<dbReference type="InterPro" id="IPR029030">
    <property type="entry name" value="Caspase-like_dom_sf"/>
</dbReference>
<dbReference type="PROSITE" id="PS50207">
    <property type="entry name" value="CASPASE_P10"/>
    <property type="match status" value="1"/>
</dbReference>
<comment type="similarity">
    <text evidence="1 2">Belongs to the peptidase C14A family.</text>
</comment>
<keyword evidence="6" id="KW-1185">Reference proteome</keyword>
<evidence type="ECO:0000259" key="4">
    <source>
        <dbReference type="PROSITE" id="PS50208"/>
    </source>
</evidence>
<dbReference type="PRINTS" id="PR00376">
    <property type="entry name" value="IL1BCENZYME"/>
</dbReference>
<reference evidence="5 6" key="1">
    <citation type="submission" date="2015-12" db="EMBL/GenBank/DDBJ databases">
        <title>The genome of Folsomia candida.</title>
        <authorList>
            <person name="Faddeeva A."/>
            <person name="Derks M.F."/>
            <person name="Anvar Y."/>
            <person name="Smit S."/>
            <person name="Van Straalen N."/>
            <person name="Roelofs D."/>
        </authorList>
    </citation>
    <scope>NUCLEOTIDE SEQUENCE [LARGE SCALE GENOMIC DNA]</scope>
    <source>
        <strain evidence="5 6">VU population</strain>
        <tissue evidence="5">Whole body</tissue>
    </source>
</reference>
<dbReference type="Pfam" id="PF00656">
    <property type="entry name" value="Peptidase_C14"/>
    <property type="match status" value="1"/>
</dbReference>
<organism evidence="5 6">
    <name type="scientific">Folsomia candida</name>
    <name type="common">Springtail</name>
    <dbReference type="NCBI Taxonomy" id="158441"/>
    <lineage>
        <taxon>Eukaryota</taxon>
        <taxon>Metazoa</taxon>
        <taxon>Ecdysozoa</taxon>
        <taxon>Arthropoda</taxon>
        <taxon>Hexapoda</taxon>
        <taxon>Collembola</taxon>
        <taxon>Entomobryomorpha</taxon>
        <taxon>Isotomoidea</taxon>
        <taxon>Isotomidae</taxon>
        <taxon>Proisotominae</taxon>
        <taxon>Folsomia</taxon>
    </lineage>
</organism>
<name>A0A226F395_FOLCA</name>
<evidence type="ECO:0000256" key="2">
    <source>
        <dbReference type="RuleBase" id="RU003971"/>
    </source>
</evidence>
<accession>A0A226F395</accession>
<protein>
    <submittedName>
        <fullName evidence="5">Caspase-1</fullName>
    </submittedName>
</protein>
<dbReference type="Proteomes" id="UP000198287">
    <property type="component" value="Unassembled WGS sequence"/>
</dbReference>
<feature type="domain" description="Caspase family p20" evidence="4">
    <location>
        <begin position="318"/>
        <end position="455"/>
    </location>
</feature>
<dbReference type="STRING" id="158441.A0A226F395"/>
<dbReference type="InterPro" id="IPR015917">
    <property type="entry name" value="Pept_C14A"/>
</dbReference>
<evidence type="ECO:0000259" key="3">
    <source>
        <dbReference type="PROSITE" id="PS50207"/>
    </source>
</evidence>
<sequence>MECAHCKILILPKLHFYQCKNCSRYYHRSGCVQPVFHANFCQLKRTGWICNTCQYRDLKDINHSPFLTSTQVNQDNIAQATPDNANIVTPITTSKNFRIRHLDLYRYMGCVHCTKSMRIATSEGKFICTTCKRETGRKICFVARQIVLQHVSSECEDITVVAYNNEIVKLLGGHEACSFQSDEDARVEAAKRLIGAIISLKLENYNLSPEKCKIRGAREELVARNIKVICYPNDEDKNYLIESPISLSESFKELHVNNGGCPRRVTENEESNLINENRPKKLAVRSADRKHNALETLNLSGTMSITALEDKYTTILPGLALVINNQNYPRRPLRQQKRVGSEKDVESVLSLLKFLKFKLFRPTIANRTVSGVVIDPSLEEIRKVILQFKAALDQNNASSCMVIFMGHGACGSLTLTNENSISLWTDLVYQFSDKNFTRFSGKPKIFFVEACQSFQGSQERSDEAHSRSLSRDTISDTLVVVSSVPGKYSFLYPTLGSIFIRSLCSSMRRWVNTEHLLDIIKAVQRLMAMEVIHAQNERGQDPYTQMLDYKDLMFKRFYFNI</sequence>
<dbReference type="PROSITE" id="PS50208">
    <property type="entry name" value="CASPASE_P20"/>
    <property type="match status" value="1"/>
</dbReference>
<dbReference type="InterPro" id="IPR001309">
    <property type="entry name" value="Pept_C14_p20"/>
</dbReference>
<dbReference type="InterPro" id="IPR011600">
    <property type="entry name" value="Pept_C14_caspase"/>
</dbReference>
<dbReference type="PANTHER" id="PTHR22576">
    <property type="entry name" value="MUCOSA ASSOCIATED LYMPHOID TISSUE LYMPHOMA TRANSLOCATION PROTEIN 1/PARACASPASE"/>
    <property type="match status" value="1"/>
</dbReference>
<dbReference type="EMBL" id="LNIX01000001">
    <property type="protein sequence ID" value="OXA64252.1"/>
    <property type="molecule type" value="Genomic_DNA"/>
</dbReference>